<keyword evidence="3" id="KW-1185">Reference proteome</keyword>
<dbReference type="Gene3D" id="2.130.10.10">
    <property type="entry name" value="YVTN repeat-like/Quinoprotein amine dehydrogenase"/>
    <property type="match status" value="1"/>
</dbReference>
<dbReference type="AlphaFoldDB" id="A0A518F1D6"/>
<dbReference type="InterPro" id="IPR015943">
    <property type="entry name" value="WD40/YVTN_repeat-like_dom_sf"/>
</dbReference>
<evidence type="ECO:0000256" key="1">
    <source>
        <dbReference type="SAM" id="MobiDB-lite"/>
    </source>
</evidence>
<feature type="region of interest" description="Disordered" evidence="1">
    <location>
        <begin position="30"/>
        <end position="49"/>
    </location>
</feature>
<feature type="compositionally biased region" description="Polar residues" evidence="1">
    <location>
        <begin position="40"/>
        <end position="49"/>
    </location>
</feature>
<name>A0A518F1D6_9BACT</name>
<evidence type="ECO:0000313" key="3">
    <source>
        <dbReference type="Proteomes" id="UP000320390"/>
    </source>
</evidence>
<sequence length="396" mass="42058">MAHHSLTRHLPSGRLLARPCIALTLALSGPTAEGGKPQASPAQTSVGTKTPNLLSREVMALSFVVASDDKHVVISDMTKRISRIALPGGEVVAQTSTAMPDDVCLLYELGDRVLALGRKGMAVIDDKTLEVVASRSLERPHYLPIATTLAGDAFVTGKYSVWELHRLNMESEVPTLEVLPLPSAQRPLAAAFSPDGRLLALATKDGVRVLDSRSLEETGSRETGIKAPGTIHCVAFDGNDHLAVGWGLGLVEKAPGVLVYDLGSDAPPEELMSRSPRATSGVIRSILCDPGGGRLLFGIAPAGILAGFQLEDDAWTEAFAVEYQEGTWSGFRLRGGPGGDEVYVSGMNPQHSSVVHIDSGELLMQHQVQGLFRLQSAGQGRFLVGLRAGRLVVKGR</sequence>
<gene>
    <name evidence="2" type="ORF">Poly30_57010</name>
</gene>
<organism evidence="2 3">
    <name type="scientific">Saltatorellus ferox</name>
    <dbReference type="NCBI Taxonomy" id="2528018"/>
    <lineage>
        <taxon>Bacteria</taxon>
        <taxon>Pseudomonadati</taxon>
        <taxon>Planctomycetota</taxon>
        <taxon>Planctomycetia</taxon>
        <taxon>Planctomycetia incertae sedis</taxon>
        <taxon>Saltatorellus</taxon>
    </lineage>
</organism>
<dbReference type="InterPro" id="IPR011047">
    <property type="entry name" value="Quinoprotein_ADH-like_sf"/>
</dbReference>
<protein>
    <recommendedName>
        <fullName evidence="4">WD domain, G-beta repeat</fullName>
    </recommendedName>
</protein>
<dbReference type="SUPFAM" id="SSF50998">
    <property type="entry name" value="Quinoprotein alcohol dehydrogenase-like"/>
    <property type="match status" value="1"/>
</dbReference>
<accession>A0A518F1D6</accession>
<evidence type="ECO:0008006" key="4">
    <source>
        <dbReference type="Google" id="ProtNLM"/>
    </source>
</evidence>
<reference evidence="2 3" key="1">
    <citation type="submission" date="2019-02" db="EMBL/GenBank/DDBJ databases">
        <title>Deep-cultivation of Planctomycetes and their phenomic and genomic characterization uncovers novel biology.</title>
        <authorList>
            <person name="Wiegand S."/>
            <person name="Jogler M."/>
            <person name="Boedeker C."/>
            <person name="Pinto D."/>
            <person name="Vollmers J."/>
            <person name="Rivas-Marin E."/>
            <person name="Kohn T."/>
            <person name="Peeters S.H."/>
            <person name="Heuer A."/>
            <person name="Rast P."/>
            <person name="Oberbeckmann S."/>
            <person name="Bunk B."/>
            <person name="Jeske O."/>
            <person name="Meyerdierks A."/>
            <person name="Storesund J.E."/>
            <person name="Kallscheuer N."/>
            <person name="Luecker S."/>
            <person name="Lage O.M."/>
            <person name="Pohl T."/>
            <person name="Merkel B.J."/>
            <person name="Hornburger P."/>
            <person name="Mueller R.-W."/>
            <person name="Bruemmer F."/>
            <person name="Labrenz M."/>
            <person name="Spormann A.M."/>
            <person name="Op den Camp H."/>
            <person name="Overmann J."/>
            <person name="Amann R."/>
            <person name="Jetten M.S.M."/>
            <person name="Mascher T."/>
            <person name="Medema M.H."/>
            <person name="Devos D.P."/>
            <person name="Kaster A.-K."/>
            <person name="Ovreas L."/>
            <person name="Rohde M."/>
            <person name="Galperin M.Y."/>
            <person name="Jogler C."/>
        </authorList>
    </citation>
    <scope>NUCLEOTIDE SEQUENCE [LARGE SCALE GENOMIC DNA]</scope>
    <source>
        <strain evidence="2 3">Poly30</strain>
    </source>
</reference>
<dbReference type="EMBL" id="CP036434">
    <property type="protein sequence ID" value="QDV10139.1"/>
    <property type="molecule type" value="Genomic_DNA"/>
</dbReference>
<proteinExistence type="predicted"/>
<dbReference type="Proteomes" id="UP000320390">
    <property type="component" value="Chromosome"/>
</dbReference>
<evidence type="ECO:0000313" key="2">
    <source>
        <dbReference type="EMBL" id="QDV10139.1"/>
    </source>
</evidence>